<feature type="domain" description="EGF-like" evidence="9">
    <location>
        <begin position="381"/>
        <end position="420"/>
    </location>
</feature>
<feature type="domain" description="EGF-like" evidence="9">
    <location>
        <begin position="960"/>
        <end position="998"/>
    </location>
</feature>
<dbReference type="PROSITE" id="PS00022">
    <property type="entry name" value="EGF_1"/>
    <property type="match status" value="10"/>
</dbReference>
<evidence type="ECO:0000256" key="5">
    <source>
        <dbReference type="ARBA" id="ARBA00023180"/>
    </source>
</evidence>
<dbReference type="Pfam" id="PF00008">
    <property type="entry name" value="EGF"/>
    <property type="match status" value="6"/>
</dbReference>
<dbReference type="FunFam" id="2.10.25.10:FF:000208">
    <property type="entry name" value="Crumbs 2, cell polarity complex component"/>
    <property type="match status" value="1"/>
</dbReference>
<dbReference type="SMART" id="SM00181">
    <property type="entry name" value="EGF"/>
    <property type="match status" value="15"/>
</dbReference>
<dbReference type="PROSITE" id="PS01186">
    <property type="entry name" value="EGF_2"/>
    <property type="match status" value="9"/>
</dbReference>
<sequence>EPRVHDFDCACPVGFNGTACEINIDDCAIAGPGACQPYEVCKDGVNTFTCVCPIGFGGFQCSEEINECDANPCKNGANCTDGQGNYTCTCQQKIIDISSVIGPKGVFYSGYTGQNCDEDINECEVYTDPPICQAGGLCENLDGQFSCYCRNTPGTNLNVGTLCESSRSYCDIRLADQQCQNGATCMNTLTSSECVCAPGYTDPLCKTDIDECLPKPCKNNGTCQDRVNAFECTCQPGWTGDQCEIDIDDCLGDPCQNKGVCQDGLNSFTCNCTDTGFEGTVCDININDCITDPCDNGGTCVDGVKGYKCNCLPAYTGPNCKEDIPDCDPSPCLHGSTCKERSNVTLYGKGDPDFVTFTLAGAAGYVCECATGVKGVNCSEDINECEDAGNNPCQNGAKCVNSFQGFSCACVPGYTGQLCETEINECDVLQPCKNGGNCTDLINDYNCSCPAATIQGPSYAGKNCTTYLSGCDSSRRICGPGDCLPKLLSDDPISHGYTCLCPAGYRGTNCQMTTDFSFVHGDREAVIRNNMTGDGGVVRLNLSFRTTLSDALVVLGQVSQQNDAFISVELRDGRIAVRYKIVQALPVTESTIQTVRKVNDGQYHDLVFTVYKGIYVSMPSEICSGGTGICQFSQDFFQLADPKVSWLFIGSISEFSHSSTLNFPRHFVGCMQDVMLNGNWIYPGQRTGNYFDVIPGCNRREQCLPDVCNNRGKCEDLWDKFQCACNRPYKGDNCSDEYPAATFSPSLGSGFTYSMSVLGVPTDTVDFSFFVTTKQPEGFLVFFSSPYFTDTGSDSISFMGLYLKNGRLAGNFVNCGAVLNFDTSESSTAVTLDDGQPHLVMIDIKRLNFHLLVDGAVVLENNTTPNSAERCRPGYEFVVNTLNFGQPPDQTSSGRRKRDLTGLIRTKRQTGPGSSRNDILTLYQNMPSFEGVIQDIELNDKKFEFTRIVSVNVTLGKRNTRNLCADLDPCDQAVNCSVVYYNDYECKCKFGYRGKNCSEPDFCSYSTCPAESNCVNLRNGYECVGTATFFQDSSLLTYTMTEDLVRTIAGSDLYLTFTMRTRGIYGLIFQMRQGPYFVSLRVARGHLEVNYKLKAGEFEFSKSVSNNKIVNDGKWYYVRFQIKNSTHFDLKVYSSTEETPMVHTSSIATGTSQPNLILLDSTGLVEFSPMDPDVDLSAMLQMAGNGSEMLLGGSDAGRSTSQWEAAFNGCLWGARIGGVLLPFYTDATFSNNSNTERFLVVKKNDVAHDCSGQNQCSIGGPGYRYCGNGGRCLDEWNAFRCECQVGFEGDQCENNPDNCLAHRCVNQATCLDGDGDYTCLCLPGFTGDK</sequence>
<dbReference type="EMBL" id="BMAT01003131">
    <property type="protein sequence ID" value="GFS20870.1"/>
    <property type="molecule type" value="Genomic_DNA"/>
</dbReference>
<feature type="disulfide bond" evidence="6">
    <location>
        <begin position="410"/>
        <end position="419"/>
    </location>
</feature>
<evidence type="ECO:0000256" key="4">
    <source>
        <dbReference type="ARBA" id="ARBA00023157"/>
    </source>
</evidence>
<evidence type="ECO:0000256" key="6">
    <source>
        <dbReference type="PROSITE-ProRule" id="PRU00076"/>
    </source>
</evidence>
<evidence type="ECO:0000259" key="9">
    <source>
        <dbReference type="PROSITE" id="PS50026"/>
    </source>
</evidence>
<dbReference type="PANTHER" id="PTHR12916">
    <property type="entry name" value="CYTOCHROME C OXIDASE POLYPEPTIDE VIC-2"/>
    <property type="match status" value="1"/>
</dbReference>
<feature type="domain" description="EGF-like" evidence="9">
    <location>
        <begin position="208"/>
        <end position="244"/>
    </location>
</feature>
<feature type="domain" description="Laminin G" evidence="8">
    <location>
        <begin position="1025"/>
        <end position="1250"/>
    </location>
</feature>
<feature type="domain" description="EGF-like" evidence="9">
    <location>
        <begin position="422"/>
        <end position="465"/>
    </location>
</feature>
<dbReference type="InterPro" id="IPR001881">
    <property type="entry name" value="EGF-like_Ca-bd_dom"/>
</dbReference>
<feature type="disulfide bond" evidence="6">
    <location>
        <begin position="52"/>
        <end position="61"/>
    </location>
</feature>
<feature type="domain" description="EGF-like" evidence="9">
    <location>
        <begin position="1295"/>
        <end position="1328"/>
    </location>
</feature>
<feature type="disulfide bond" evidence="6">
    <location>
        <begin position="988"/>
        <end position="997"/>
    </location>
</feature>
<dbReference type="SUPFAM" id="SSF49899">
    <property type="entry name" value="Concanavalin A-like lectins/glucanases"/>
    <property type="match status" value="3"/>
</dbReference>
<evidence type="ECO:0000256" key="7">
    <source>
        <dbReference type="PROSITE-ProRule" id="PRU00122"/>
    </source>
</evidence>
<feature type="non-terminal residue" evidence="10">
    <location>
        <position position="1"/>
    </location>
</feature>
<evidence type="ECO:0000256" key="2">
    <source>
        <dbReference type="ARBA" id="ARBA00022729"/>
    </source>
</evidence>
<feature type="disulfide bond" evidence="6">
    <location>
        <begin position="725"/>
        <end position="734"/>
    </location>
</feature>
<feature type="domain" description="EGF-like" evidence="9">
    <location>
        <begin position="1"/>
        <end position="21"/>
    </location>
</feature>
<dbReference type="GO" id="GO:0005112">
    <property type="term" value="F:Notch binding"/>
    <property type="evidence" value="ECO:0007669"/>
    <property type="project" value="TreeGrafter"/>
</dbReference>
<keyword evidence="1 6" id="KW-0245">EGF-like domain</keyword>
<feature type="disulfide bond" evidence="6">
    <location>
        <begin position="1283"/>
        <end position="1292"/>
    </location>
</feature>
<feature type="domain" description="EGF-like" evidence="9">
    <location>
        <begin position="64"/>
        <end position="117"/>
    </location>
</feature>
<dbReference type="GO" id="GO:0051240">
    <property type="term" value="P:positive regulation of multicellular organismal process"/>
    <property type="evidence" value="ECO:0007669"/>
    <property type="project" value="UniProtKB-ARBA"/>
</dbReference>
<keyword evidence="3" id="KW-0677">Repeat</keyword>
<feature type="disulfide bond" evidence="7">
    <location>
        <begin position="670"/>
        <end position="697"/>
    </location>
</feature>
<feature type="disulfide bond" evidence="6">
    <location>
        <begin position="369"/>
        <end position="378"/>
    </location>
</feature>
<feature type="domain" description="EGF-like" evidence="9">
    <location>
        <begin position="323"/>
        <end position="379"/>
    </location>
</feature>
<feature type="domain" description="EGF-like" evidence="9">
    <location>
        <begin position="246"/>
        <end position="283"/>
    </location>
</feature>
<keyword evidence="2" id="KW-0732">Signal</keyword>
<comment type="caution">
    <text evidence="6">Lacks conserved residue(s) required for the propagation of feature annotation.</text>
</comment>
<name>A0AAV4JGE4_9GAST</name>
<keyword evidence="4 6" id="KW-1015">Disulfide bond</keyword>
<keyword evidence="5" id="KW-0325">Glycoprotein</keyword>
<dbReference type="SUPFAM" id="SSF57196">
    <property type="entry name" value="EGF/Laminin"/>
    <property type="match status" value="8"/>
</dbReference>
<dbReference type="InterPro" id="IPR049883">
    <property type="entry name" value="NOTCH1_EGF-like"/>
</dbReference>
<dbReference type="InterPro" id="IPR013320">
    <property type="entry name" value="ConA-like_dom_sf"/>
</dbReference>
<feature type="domain" description="Laminin G" evidence="8">
    <location>
        <begin position="740"/>
        <end position="964"/>
    </location>
</feature>
<dbReference type="Proteomes" id="UP000762676">
    <property type="component" value="Unassembled WGS sequence"/>
</dbReference>
<dbReference type="SMART" id="SM00179">
    <property type="entry name" value="EGF_CA"/>
    <property type="match status" value="14"/>
</dbReference>
<dbReference type="InterPro" id="IPR009030">
    <property type="entry name" value="Growth_fac_rcpt_cys_sf"/>
</dbReference>
<dbReference type="GO" id="GO:0007219">
    <property type="term" value="P:Notch signaling pathway"/>
    <property type="evidence" value="ECO:0007669"/>
    <property type="project" value="TreeGrafter"/>
</dbReference>
<dbReference type="Pfam" id="PF07645">
    <property type="entry name" value="EGF_CA"/>
    <property type="match status" value="1"/>
</dbReference>
<keyword evidence="11" id="KW-1185">Reference proteome</keyword>
<gene>
    <name evidence="10" type="ORF">ElyMa_001581700</name>
</gene>
<dbReference type="Gene3D" id="2.60.120.200">
    <property type="match status" value="3"/>
</dbReference>
<feature type="disulfide bond" evidence="6">
    <location>
        <begin position="501"/>
        <end position="510"/>
    </location>
</feature>
<evidence type="ECO:0000313" key="11">
    <source>
        <dbReference type="Proteomes" id="UP000762676"/>
    </source>
</evidence>
<feature type="domain" description="Laminin G" evidence="8">
    <location>
        <begin position="515"/>
        <end position="697"/>
    </location>
</feature>
<feature type="domain" description="EGF-like" evidence="9">
    <location>
        <begin position="119"/>
        <end position="164"/>
    </location>
</feature>
<dbReference type="InterPro" id="IPR013032">
    <property type="entry name" value="EGF-like_CS"/>
</dbReference>
<dbReference type="InterPro" id="IPR000152">
    <property type="entry name" value="EGF-type_Asp/Asn_hydroxyl_site"/>
</dbReference>
<dbReference type="PRINTS" id="PR01983">
    <property type="entry name" value="NOTCH"/>
</dbReference>
<dbReference type="FunFam" id="2.10.25.10:FF:000472">
    <property type="entry name" value="Uncharacterized protein, isoform A"/>
    <property type="match status" value="2"/>
</dbReference>
<feature type="disulfide bond" evidence="6">
    <location>
        <begin position="234"/>
        <end position="243"/>
    </location>
</feature>
<dbReference type="FunFam" id="2.10.25.10:FF:000004">
    <property type="entry name" value="Neurogenic locus notch 1"/>
    <property type="match status" value="1"/>
</dbReference>
<feature type="domain" description="EGF-like" evidence="9">
    <location>
        <begin position="474"/>
        <end position="511"/>
    </location>
</feature>
<evidence type="ECO:0000256" key="3">
    <source>
        <dbReference type="ARBA" id="ARBA00022737"/>
    </source>
</evidence>
<dbReference type="FunFam" id="2.10.25.10:FF:000122">
    <property type="entry name" value="Protein crumbs homolog 2"/>
    <property type="match status" value="1"/>
</dbReference>
<feature type="domain" description="EGF-like" evidence="9">
    <location>
        <begin position="285"/>
        <end position="321"/>
    </location>
</feature>
<feature type="domain" description="EGF-like" evidence="9">
    <location>
        <begin position="699"/>
        <end position="735"/>
    </location>
</feature>
<accession>A0AAV4JGE4</accession>
<feature type="disulfide bond" evidence="6">
    <location>
        <begin position="196"/>
        <end position="205"/>
    </location>
</feature>
<dbReference type="Pfam" id="PF12661">
    <property type="entry name" value="hEGF"/>
    <property type="match status" value="4"/>
</dbReference>
<feature type="domain" description="EGF-like" evidence="9">
    <location>
        <begin position="1252"/>
        <end position="1293"/>
    </location>
</feature>
<feature type="disulfide bond" evidence="6">
    <location>
        <begin position="311"/>
        <end position="320"/>
    </location>
</feature>
<dbReference type="InterPro" id="IPR001791">
    <property type="entry name" value="Laminin_G"/>
</dbReference>
<dbReference type="CDD" id="cd00110">
    <property type="entry name" value="LamG"/>
    <property type="match status" value="3"/>
</dbReference>
<dbReference type="PROSITE" id="PS00010">
    <property type="entry name" value="ASX_HYDROXYL"/>
    <property type="match status" value="11"/>
</dbReference>
<dbReference type="GO" id="GO:0003008">
    <property type="term" value="P:system process"/>
    <property type="evidence" value="ECO:0007669"/>
    <property type="project" value="UniProtKB-ARBA"/>
</dbReference>
<dbReference type="Gene3D" id="2.10.25.10">
    <property type="entry name" value="Laminin"/>
    <property type="match status" value="15"/>
</dbReference>
<comment type="caution">
    <text evidence="10">The sequence shown here is derived from an EMBL/GenBank/DDBJ whole genome shotgun (WGS) entry which is preliminary data.</text>
</comment>
<dbReference type="GO" id="GO:0005509">
    <property type="term" value="F:calcium ion binding"/>
    <property type="evidence" value="ECO:0007669"/>
    <property type="project" value="InterPro"/>
</dbReference>
<evidence type="ECO:0000256" key="1">
    <source>
        <dbReference type="ARBA" id="ARBA00022536"/>
    </source>
</evidence>
<feature type="disulfide bond" evidence="6">
    <location>
        <begin position="11"/>
        <end position="20"/>
    </location>
</feature>
<evidence type="ECO:0000259" key="8">
    <source>
        <dbReference type="PROSITE" id="PS50025"/>
    </source>
</evidence>
<dbReference type="InterPro" id="IPR000742">
    <property type="entry name" value="EGF"/>
</dbReference>
<dbReference type="InterPro" id="IPR018097">
    <property type="entry name" value="EGF_Ca-bd_CS"/>
</dbReference>
<protein>
    <submittedName>
        <fullName evidence="10">Protein crumbs-like</fullName>
    </submittedName>
</protein>
<dbReference type="PANTHER" id="PTHR12916:SF4">
    <property type="entry name" value="UNINFLATABLE, ISOFORM C"/>
    <property type="match status" value="1"/>
</dbReference>
<evidence type="ECO:0000313" key="10">
    <source>
        <dbReference type="EMBL" id="GFS20870.1"/>
    </source>
</evidence>
<reference evidence="10 11" key="1">
    <citation type="journal article" date="2021" name="Elife">
        <title>Chloroplast acquisition without the gene transfer in kleptoplastic sea slugs, Plakobranchus ocellatus.</title>
        <authorList>
            <person name="Maeda T."/>
            <person name="Takahashi S."/>
            <person name="Yoshida T."/>
            <person name="Shimamura S."/>
            <person name="Takaki Y."/>
            <person name="Nagai Y."/>
            <person name="Toyoda A."/>
            <person name="Suzuki Y."/>
            <person name="Arimoto A."/>
            <person name="Ishii H."/>
            <person name="Satoh N."/>
            <person name="Nishiyama T."/>
            <person name="Hasebe M."/>
            <person name="Maruyama T."/>
            <person name="Minagawa J."/>
            <person name="Obokata J."/>
            <person name="Shigenobu S."/>
        </authorList>
    </citation>
    <scope>NUCLEOTIDE SEQUENCE [LARGE SCALE GENOMIC DNA]</scope>
</reference>
<dbReference type="SUPFAM" id="SSF57184">
    <property type="entry name" value="Growth factor receptor domain"/>
    <property type="match status" value="1"/>
</dbReference>
<proteinExistence type="predicted"/>
<dbReference type="PROSITE" id="PS01187">
    <property type="entry name" value="EGF_CA"/>
    <property type="match status" value="5"/>
</dbReference>
<dbReference type="PROSITE" id="PS50026">
    <property type="entry name" value="EGF_3"/>
    <property type="match status" value="16"/>
</dbReference>
<dbReference type="PRINTS" id="PR00010">
    <property type="entry name" value="EGFBLOOD"/>
</dbReference>
<organism evidence="10 11">
    <name type="scientific">Elysia marginata</name>
    <dbReference type="NCBI Taxonomy" id="1093978"/>
    <lineage>
        <taxon>Eukaryota</taxon>
        <taxon>Metazoa</taxon>
        <taxon>Spiralia</taxon>
        <taxon>Lophotrochozoa</taxon>
        <taxon>Mollusca</taxon>
        <taxon>Gastropoda</taxon>
        <taxon>Heterobranchia</taxon>
        <taxon>Euthyneura</taxon>
        <taxon>Panpulmonata</taxon>
        <taxon>Sacoglossa</taxon>
        <taxon>Placobranchoidea</taxon>
        <taxon>Plakobranchidae</taxon>
        <taxon>Elysia</taxon>
    </lineage>
</organism>
<dbReference type="SMART" id="SM00282">
    <property type="entry name" value="LamG"/>
    <property type="match status" value="3"/>
</dbReference>
<feature type="domain" description="EGF-like" evidence="9">
    <location>
        <begin position="171"/>
        <end position="206"/>
    </location>
</feature>
<dbReference type="CDD" id="cd00054">
    <property type="entry name" value="EGF_CA"/>
    <property type="match status" value="11"/>
</dbReference>
<dbReference type="PROSITE" id="PS50025">
    <property type="entry name" value="LAM_G_DOMAIN"/>
    <property type="match status" value="3"/>
</dbReference>
<dbReference type="Pfam" id="PF02210">
    <property type="entry name" value="Laminin_G_2"/>
    <property type="match status" value="3"/>
</dbReference>
<feature type="domain" description="EGF-like" evidence="9">
    <location>
        <begin position="23"/>
        <end position="62"/>
    </location>
</feature>